<dbReference type="AlphaFoldDB" id="A0A8I0MSF7"/>
<protein>
    <submittedName>
        <fullName evidence="1">Uncharacterized protein</fullName>
    </submittedName>
</protein>
<keyword evidence="2" id="KW-1185">Reference proteome</keyword>
<organism evidence="1 2">
    <name type="scientific">Pseudoalteromonas peptidolytica F12-50-A1</name>
    <dbReference type="NCBI Taxonomy" id="1315280"/>
    <lineage>
        <taxon>Bacteria</taxon>
        <taxon>Pseudomonadati</taxon>
        <taxon>Pseudomonadota</taxon>
        <taxon>Gammaproteobacteria</taxon>
        <taxon>Alteromonadales</taxon>
        <taxon>Pseudoalteromonadaceae</taxon>
        <taxon>Pseudoalteromonas</taxon>
    </lineage>
</organism>
<reference evidence="1 2" key="1">
    <citation type="submission" date="2015-06" db="EMBL/GenBank/DDBJ databases">
        <title>Genome sequence of Pseudoalteromonas peptidolytica.</title>
        <authorList>
            <person name="Xie B.-B."/>
            <person name="Rong J.-C."/>
            <person name="Qin Q.-L."/>
            <person name="Zhang Y.-Z."/>
        </authorList>
    </citation>
    <scope>NUCLEOTIDE SEQUENCE [LARGE SCALE GENOMIC DNA]</scope>
    <source>
        <strain evidence="1 2">F12-50-A1</strain>
    </source>
</reference>
<gene>
    <name evidence="1" type="ORF">PPEP_a2660</name>
</gene>
<dbReference type="RefSeq" id="WP_147389070.1">
    <property type="nucleotide sequence ID" value="NZ_AQHF01000018.1"/>
</dbReference>
<accession>A0A8I0MSF7</accession>
<dbReference type="Proteomes" id="UP000660708">
    <property type="component" value="Unassembled WGS sequence"/>
</dbReference>
<name>A0A8I0MSF7_9GAMM</name>
<comment type="caution">
    <text evidence="1">The sequence shown here is derived from an EMBL/GenBank/DDBJ whole genome shotgun (WGS) entry which is preliminary data.</text>
</comment>
<evidence type="ECO:0000313" key="2">
    <source>
        <dbReference type="Proteomes" id="UP000660708"/>
    </source>
</evidence>
<evidence type="ECO:0000313" key="1">
    <source>
        <dbReference type="EMBL" id="MBE0344962.1"/>
    </source>
</evidence>
<proteinExistence type="predicted"/>
<sequence>MKKYNPYEICSDEVLEGFKSLIKHADHSSDRDVFGDFLQYVNKEHDAIFFELLHQPNDYEINNFLVCKEHRYRLLQRQKSVISVCNQERDIGEIRAKLKELKEYLKKLYRRLSVKKRLEIKSKIKDFSQEVIIMNNLLVMKDLDYRSESNLSNEHQNLLKSMKEHVKYDSKNRKYELDFSKLINIKKRKGKKR</sequence>
<dbReference type="EMBL" id="AQHF01000018">
    <property type="protein sequence ID" value="MBE0344962.1"/>
    <property type="molecule type" value="Genomic_DNA"/>
</dbReference>